<protein>
    <submittedName>
        <fullName evidence="4">Chromosome partition protein Smc</fullName>
    </submittedName>
</protein>
<feature type="compositionally biased region" description="Basic and acidic residues" evidence="2">
    <location>
        <begin position="392"/>
        <end position="406"/>
    </location>
</feature>
<dbReference type="InterPro" id="IPR000198">
    <property type="entry name" value="RhoGAP_dom"/>
</dbReference>
<gene>
    <name evidence="4" type="primary">smc_4</name>
    <name evidence="5" type="ORF">CC99x_002685</name>
    <name evidence="4" type="ORF">CC99x_01506</name>
</gene>
<dbReference type="EMBL" id="LKHV02000001">
    <property type="protein sequence ID" value="MCS5707804.1"/>
    <property type="molecule type" value="Genomic_DNA"/>
</dbReference>
<proteinExistence type="predicted"/>
<dbReference type="SUPFAM" id="SSF48350">
    <property type="entry name" value="GTPase activation domain, GAP"/>
    <property type="match status" value="1"/>
</dbReference>
<keyword evidence="1" id="KW-0175">Coiled coil</keyword>
<evidence type="ECO:0000256" key="2">
    <source>
        <dbReference type="SAM" id="MobiDB-lite"/>
    </source>
</evidence>
<dbReference type="EMBL" id="LKHV01000006">
    <property type="protein sequence ID" value="KRG18619.1"/>
    <property type="molecule type" value="Genomic_DNA"/>
</dbReference>
<comment type="caution">
    <text evidence="4">The sequence shown here is derived from an EMBL/GenBank/DDBJ whole genome shotgun (WGS) entry which is preliminary data.</text>
</comment>
<dbReference type="InterPro" id="IPR008936">
    <property type="entry name" value="Rho_GTPase_activation_prot"/>
</dbReference>
<dbReference type="Pfam" id="PF00620">
    <property type="entry name" value="RhoGAP"/>
    <property type="match status" value="1"/>
</dbReference>
<evidence type="ECO:0000313" key="5">
    <source>
        <dbReference type="EMBL" id="MCS5707804.1"/>
    </source>
</evidence>
<feature type="region of interest" description="Disordered" evidence="2">
    <location>
        <begin position="377"/>
        <end position="414"/>
    </location>
</feature>
<evidence type="ECO:0000256" key="1">
    <source>
        <dbReference type="SAM" id="Coils"/>
    </source>
</evidence>
<evidence type="ECO:0000259" key="3">
    <source>
        <dbReference type="PROSITE" id="PS50238"/>
    </source>
</evidence>
<accession>A0A0Q9YDJ0</accession>
<dbReference type="OrthoDB" id="5652643at2"/>
<dbReference type="GO" id="GO:0007165">
    <property type="term" value="P:signal transduction"/>
    <property type="evidence" value="ECO:0007669"/>
    <property type="project" value="InterPro"/>
</dbReference>
<name>A0A0Q9YDJ0_9GAMM</name>
<feature type="domain" description="Rho-GAP" evidence="3">
    <location>
        <begin position="1"/>
        <end position="203"/>
    </location>
</feature>
<reference evidence="4" key="1">
    <citation type="submission" date="2015-09" db="EMBL/GenBank/DDBJ databases">
        <title>Draft Genome Sequences of Two Novel Amoeba-resistant Intranuclear Bacteria, Candidatus Berkiella cookevillensis and Candidatus Berkiella aquae.</title>
        <authorList>
            <person name="Mehari Y.T."/>
            <person name="Arivett B.A."/>
            <person name="Farone A.L."/>
            <person name="Gunderson J.H."/>
            <person name="Farone M.B."/>
        </authorList>
    </citation>
    <scope>NUCLEOTIDE SEQUENCE [LARGE SCALE GENOMIC DNA]</scope>
    <source>
        <strain evidence="4">CC99</strain>
    </source>
</reference>
<feature type="coiled-coil region" evidence="1">
    <location>
        <begin position="243"/>
        <end position="277"/>
    </location>
</feature>
<reference evidence="5" key="2">
    <citation type="journal article" date="2016" name="Genome Announc.">
        <title>Draft Genome Sequences of Two Novel Amoeba-Resistant Intranuclear Bacteria, 'Candidatus Berkiella cookevillensis' and 'Candidatus Berkiella aquae'.</title>
        <authorList>
            <person name="Mehari Y.T."/>
            <person name="Arivett B.A."/>
            <person name="Farone A.L."/>
            <person name="Gunderson J.H."/>
            <person name="Farone M.B."/>
        </authorList>
    </citation>
    <scope>NUCLEOTIDE SEQUENCE</scope>
    <source>
        <strain evidence="5">CC99</strain>
    </source>
</reference>
<dbReference type="Gene3D" id="1.10.555.10">
    <property type="entry name" value="Rho GTPase activation protein"/>
    <property type="match status" value="1"/>
</dbReference>
<dbReference type="AlphaFoldDB" id="A0A0Q9YDJ0"/>
<evidence type="ECO:0000313" key="4">
    <source>
        <dbReference type="EMBL" id="KRG18619.1"/>
    </source>
</evidence>
<dbReference type="RefSeq" id="WP_057624598.1">
    <property type="nucleotide sequence ID" value="NZ_LKHV02000001.1"/>
</dbReference>
<reference evidence="5" key="3">
    <citation type="submission" date="2021-06" db="EMBL/GenBank/DDBJ databases">
        <title>Genomic Description and Analysis of Intracellular Bacteria, Candidatus Berkiella cookevillensis and Candidatus Berkiella aquae.</title>
        <authorList>
            <person name="Kidane D.T."/>
            <person name="Mehari Y.T."/>
            <person name="Rice F.C."/>
            <person name="Arivett B.A."/>
            <person name="Farone A.L."/>
            <person name="Berk S.G."/>
            <person name="Farone M.B."/>
        </authorList>
    </citation>
    <scope>NUCLEOTIDE SEQUENCE</scope>
    <source>
        <strain evidence="5">CC99</strain>
    </source>
</reference>
<dbReference type="Proteomes" id="UP000051494">
    <property type="component" value="Unassembled WGS sequence"/>
</dbReference>
<organism evidence="4">
    <name type="scientific">Candidatus Berkiella cookevillensis</name>
    <dbReference type="NCBI Taxonomy" id="437022"/>
    <lineage>
        <taxon>Bacteria</taxon>
        <taxon>Pseudomonadati</taxon>
        <taxon>Pseudomonadota</taxon>
        <taxon>Gammaproteobacteria</taxon>
        <taxon>Candidatus Berkiellales</taxon>
        <taxon>Candidatus Berkiellaceae</taxon>
        <taxon>Candidatus Berkiella</taxon>
    </lineage>
</organism>
<sequence>MAARGPHDLSNNEILHMVRDIIGQIENNEELLNIRGILRVAGSHDAAQTILETGKVPPITSENIHTIVDVLKRSLSLMTTRIPSIDTTGLATLQAIAANVSDQETSKIALANAFQDFVDNLARSNDIDKESLGEILHNYMHLGKVISQYEATNKMTTNNCAIVIGPRMNEVLNLVPIPAAGDPALVMSAAAKASLVNDAIRIGIESGNYDVHFDQKYAEVKFNSRQRMITAVESQTEKTGASLEKLMTLLEKITGEIKQTERSLDTLKNQKDQLKGRGGLLHKKTPEEKKFLAQTRAALLREQEHYKSLSERLDALHRDIEDFEKSRIKFDHTRSELTASMRRLEHYLPSSPSTTDSDTTVSDDEFAMIENTERAFMPSVGVTTTTTAIVPDPDKERELSSEDRSPPRTPRSSQ</sequence>
<evidence type="ECO:0000313" key="6">
    <source>
        <dbReference type="Proteomes" id="UP000051494"/>
    </source>
</evidence>
<dbReference type="PROSITE" id="PS50238">
    <property type="entry name" value="RHOGAP"/>
    <property type="match status" value="1"/>
</dbReference>
<keyword evidence="6" id="KW-1185">Reference proteome</keyword>